<dbReference type="InterPro" id="IPR036264">
    <property type="entry name" value="Bact_exopeptidase_dim_dom"/>
</dbReference>
<dbReference type="GO" id="GO:0005737">
    <property type="term" value="C:cytoplasm"/>
    <property type="evidence" value="ECO:0007669"/>
    <property type="project" value="UniProtKB-SubCell"/>
</dbReference>
<dbReference type="Gene3D" id="3.40.630.10">
    <property type="entry name" value="Zn peptidases"/>
    <property type="match status" value="1"/>
</dbReference>
<dbReference type="eggNOG" id="COG0624">
    <property type="taxonomic scope" value="Bacteria"/>
</dbReference>
<dbReference type="SUPFAM" id="SSF53187">
    <property type="entry name" value="Zn-dependent exopeptidases"/>
    <property type="match status" value="1"/>
</dbReference>
<dbReference type="EMBL" id="CCSB01000001">
    <property type="protein sequence ID" value="CDZ77047.1"/>
    <property type="molecule type" value="Genomic_DNA"/>
</dbReference>
<dbReference type="OrthoDB" id="3665926at2"/>
<dbReference type="RefSeq" id="WP_043873463.1">
    <property type="nucleotide sequence ID" value="NZ_CCVW01000001.1"/>
</dbReference>
<evidence type="ECO:0000256" key="6">
    <source>
        <dbReference type="ARBA" id="ARBA00022605"/>
    </source>
</evidence>
<dbReference type="InterPro" id="IPR050072">
    <property type="entry name" value="Peptidase_M20A"/>
</dbReference>
<proteinExistence type="inferred from homology"/>
<dbReference type="AlphaFoldDB" id="A0A078KVL8"/>
<dbReference type="STRING" id="1034943.BN59_01326"/>
<dbReference type="Proteomes" id="UP000044071">
    <property type="component" value="Unassembled WGS sequence"/>
</dbReference>
<evidence type="ECO:0000313" key="12">
    <source>
        <dbReference type="EMBL" id="CDZ77047.1"/>
    </source>
</evidence>
<comment type="similarity">
    <text evidence="3">Belongs to the peptidase M20A family. ArgE subfamily.</text>
</comment>
<keyword evidence="8" id="KW-0378">Hydrolase</keyword>
<dbReference type="PANTHER" id="PTHR43808:SF31">
    <property type="entry name" value="N-ACETYL-L-CITRULLINE DEACETYLASE"/>
    <property type="match status" value="1"/>
</dbReference>
<dbReference type="InterPro" id="IPR001261">
    <property type="entry name" value="ArgE/DapE_CS"/>
</dbReference>
<name>A0A078KVL8_9GAMM</name>
<feature type="domain" description="Peptidase M20 dimerisation" evidence="11">
    <location>
        <begin position="172"/>
        <end position="282"/>
    </location>
</feature>
<dbReference type="Gene3D" id="3.30.70.360">
    <property type="match status" value="1"/>
</dbReference>
<dbReference type="Pfam" id="PF01546">
    <property type="entry name" value="Peptidase_M20"/>
    <property type="match status" value="1"/>
</dbReference>
<evidence type="ECO:0000313" key="13">
    <source>
        <dbReference type="Proteomes" id="UP000044071"/>
    </source>
</evidence>
<evidence type="ECO:0000256" key="1">
    <source>
        <dbReference type="ARBA" id="ARBA00001947"/>
    </source>
</evidence>
<evidence type="ECO:0000256" key="3">
    <source>
        <dbReference type="ARBA" id="ARBA00005691"/>
    </source>
</evidence>
<dbReference type="GO" id="GO:0046872">
    <property type="term" value="F:metal ion binding"/>
    <property type="evidence" value="ECO:0007669"/>
    <property type="project" value="UniProtKB-KW"/>
</dbReference>
<dbReference type="NCBIfam" id="NF005710">
    <property type="entry name" value="PRK07522.1"/>
    <property type="match status" value="1"/>
</dbReference>
<dbReference type="InterPro" id="IPR010169">
    <property type="entry name" value="AcOrn-deacetyl"/>
</dbReference>
<keyword evidence="5" id="KW-0055">Arginine biosynthesis</keyword>
<evidence type="ECO:0000256" key="5">
    <source>
        <dbReference type="ARBA" id="ARBA00022571"/>
    </source>
</evidence>
<keyword evidence="10" id="KW-0170">Cobalt</keyword>
<evidence type="ECO:0000256" key="2">
    <source>
        <dbReference type="ARBA" id="ARBA00004496"/>
    </source>
</evidence>
<evidence type="ECO:0000256" key="9">
    <source>
        <dbReference type="ARBA" id="ARBA00022833"/>
    </source>
</evidence>
<comment type="cofactor">
    <cofactor evidence="1">
        <name>Zn(2+)</name>
        <dbReference type="ChEBI" id="CHEBI:29105"/>
    </cofactor>
</comment>
<dbReference type="NCBIfam" id="TIGR01892">
    <property type="entry name" value="AcOrn-deacetyl"/>
    <property type="match status" value="1"/>
</dbReference>
<dbReference type="SUPFAM" id="SSF55031">
    <property type="entry name" value="Bacterial exopeptidase dimerisation domain"/>
    <property type="match status" value="1"/>
</dbReference>
<evidence type="ECO:0000256" key="7">
    <source>
        <dbReference type="ARBA" id="ARBA00022723"/>
    </source>
</evidence>
<dbReference type="InterPro" id="IPR002933">
    <property type="entry name" value="Peptidase_M20"/>
</dbReference>
<sequence length="386" mass="43487">MTTIEWLKRLVSFDTTSRNSNLALIDLIQDCFKQHKVSPQLVFDETRKKANLFATLPAHDGSTQGGIILSGHTDVVPVDGQIWDSHPFEAIERDDRIYGRGTCDMKGFIAVLLHLLPEFRTLKLKKPIHFAFTYDEEIGCLGILTLLKHLQTLGLNPEGCVIGEPTNMQPVTAHKGRVLYRCRIHGAATHSSLTTQGCNAIEHAAQLIIYLRSLAEHFKQKGPFDNAFDVPFTTLTTNMINGGAAYNIIPEWCEFAFEFRYLPNLDPKEIISKIEHYIHENLLPELHKEHTDATIDLVKIAEGPGLDTSEEEMITQLIRELTKIQKKFKVAYATEGGQYQHSKIPTIICGPGSIEQAHRPNEFVSIDQLKQCEKIIGQLVHNFVIV</sequence>
<keyword evidence="9" id="KW-0862">Zinc</keyword>
<keyword evidence="13" id="KW-1185">Reference proteome</keyword>
<dbReference type="PROSITE" id="PS00759">
    <property type="entry name" value="ARGE_DAPE_CPG2_2"/>
    <property type="match status" value="1"/>
</dbReference>
<evidence type="ECO:0000256" key="8">
    <source>
        <dbReference type="ARBA" id="ARBA00022801"/>
    </source>
</evidence>
<dbReference type="GO" id="GO:0006526">
    <property type="term" value="P:L-arginine biosynthetic process"/>
    <property type="evidence" value="ECO:0007669"/>
    <property type="project" value="UniProtKB-KW"/>
</dbReference>
<reference evidence="12 13" key="1">
    <citation type="submission" date="2014-06" db="EMBL/GenBank/DDBJ databases">
        <authorList>
            <person name="Urmite Genomes Urmite Genomes"/>
        </authorList>
    </citation>
    <scope>NUCLEOTIDE SEQUENCE [LARGE SCALE GENOMIC DNA]</scope>
</reference>
<dbReference type="InterPro" id="IPR011650">
    <property type="entry name" value="Peptidase_M20_dimer"/>
</dbReference>
<comment type="subcellular location">
    <subcellularLocation>
        <location evidence="2">Cytoplasm</location>
    </subcellularLocation>
</comment>
<dbReference type="Pfam" id="PF07687">
    <property type="entry name" value="M20_dimer"/>
    <property type="match status" value="1"/>
</dbReference>
<accession>A0A078KVL8</accession>
<dbReference type="FunFam" id="3.30.70.360:FF:000003">
    <property type="entry name" value="Acetylornithine deacetylase"/>
    <property type="match status" value="1"/>
</dbReference>
<evidence type="ECO:0000256" key="4">
    <source>
        <dbReference type="ARBA" id="ARBA00022490"/>
    </source>
</evidence>
<dbReference type="GO" id="GO:0008777">
    <property type="term" value="F:acetylornithine deacetylase activity"/>
    <property type="evidence" value="ECO:0007669"/>
    <property type="project" value="TreeGrafter"/>
</dbReference>
<dbReference type="PANTHER" id="PTHR43808">
    <property type="entry name" value="ACETYLORNITHINE DEACETYLASE"/>
    <property type="match status" value="1"/>
</dbReference>
<keyword evidence="7" id="KW-0479">Metal-binding</keyword>
<protein>
    <submittedName>
        <fullName evidence="12">Acetylornithine deacetylase</fullName>
    </submittedName>
</protein>
<keyword evidence="6" id="KW-0028">Amino-acid biosynthesis</keyword>
<evidence type="ECO:0000259" key="11">
    <source>
        <dbReference type="Pfam" id="PF07687"/>
    </source>
</evidence>
<gene>
    <name evidence="12" type="primary">argE</name>
    <name evidence="12" type="ORF">BN59_01326</name>
</gene>
<dbReference type="CDD" id="cd03894">
    <property type="entry name" value="M20_ArgE"/>
    <property type="match status" value="1"/>
</dbReference>
<keyword evidence="4" id="KW-0963">Cytoplasm</keyword>
<evidence type="ECO:0000256" key="10">
    <source>
        <dbReference type="ARBA" id="ARBA00023285"/>
    </source>
</evidence>
<organism evidence="12 13">
    <name type="scientific">Legionella massiliensis</name>
    <dbReference type="NCBI Taxonomy" id="1034943"/>
    <lineage>
        <taxon>Bacteria</taxon>
        <taxon>Pseudomonadati</taxon>
        <taxon>Pseudomonadota</taxon>
        <taxon>Gammaproteobacteria</taxon>
        <taxon>Legionellales</taxon>
        <taxon>Legionellaceae</taxon>
        <taxon>Legionella</taxon>
    </lineage>
</organism>